<proteinExistence type="predicted"/>
<protein>
    <submittedName>
        <fullName evidence="1">Tetratricopeptide repeat protein</fullName>
    </submittedName>
</protein>
<dbReference type="RefSeq" id="WP_152058435.1">
    <property type="nucleotide sequence ID" value="NZ_CABVSS010000003.1"/>
</dbReference>
<gene>
    <name evidence="1" type="ORF">PJV92_02185</name>
</gene>
<organism evidence="1 2">
    <name type="scientific">Aliarcobacter butzleri</name>
    <dbReference type="NCBI Taxonomy" id="28197"/>
    <lineage>
        <taxon>Bacteria</taxon>
        <taxon>Pseudomonadati</taxon>
        <taxon>Campylobacterota</taxon>
        <taxon>Epsilonproteobacteria</taxon>
        <taxon>Campylobacterales</taxon>
        <taxon>Arcobacteraceae</taxon>
        <taxon>Aliarcobacter</taxon>
    </lineage>
</organism>
<accession>A0AAP4UY08</accession>
<comment type="caution">
    <text evidence="1">The sequence shown here is derived from an EMBL/GenBank/DDBJ whole genome shotgun (WGS) entry which is preliminary data.</text>
</comment>
<reference evidence="1" key="2">
    <citation type="submission" date="2023-01" db="EMBL/GenBank/DDBJ databases">
        <authorList>
            <person name="Uljanovas D."/>
        </authorList>
    </citation>
    <scope>NUCLEOTIDE SEQUENCE</scope>
    <source>
        <strain evidence="1">H19</strain>
    </source>
</reference>
<dbReference type="Gene3D" id="1.25.40.10">
    <property type="entry name" value="Tetratricopeptide repeat domain"/>
    <property type="match status" value="1"/>
</dbReference>
<name>A0AAP4UY08_9BACT</name>
<dbReference type="EMBL" id="JAQJJM010000004">
    <property type="protein sequence ID" value="MDN5131526.1"/>
    <property type="molecule type" value="Genomic_DNA"/>
</dbReference>
<evidence type="ECO:0000313" key="2">
    <source>
        <dbReference type="Proteomes" id="UP001171508"/>
    </source>
</evidence>
<dbReference type="InterPro" id="IPR011990">
    <property type="entry name" value="TPR-like_helical_dom_sf"/>
</dbReference>
<reference evidence="1" key="1">
    <citation type="journal article" date="2023" name="Microorganisms">
        <title>Genomic Characterization of Arcobacter butzleri Strains Isolated from Various Sources in Lithuania.</title>
        <authorList>
            <person name="Uljanovas D."/>
            <person name="Golz G."/>
            <person name="Fleischmann S."/>
            <person name="Kudirkiene E."/>
            <person name="Kasetiene N."/>
            <person name="Grineviciene A."/>
            <person name="Tamuleviciene E."/>
            <person name="Aksomaitiene J."/>
            <person name="Alter T."/>
            <person name="Malakauskas M."/>
        </authorList>
    </citation>
    <scope>NUCLEOTIDE SEQUENCE</scope>
    <source>
        <strain evidence="1">H19</strain>
    </source>
</reference>
<sequence length="486" mass="58722">MKLKYANNLYDDGQVTEVYKIYNELQSETLWPKERFVLDLNRAKLFYDVGNYKRFIELLDTLSIDVKKYPKQESFYGILKAFYFEIKNEWSNAKIELENIYESTNKYHYKFQASNNIARIERFLGNEVSAKSYYEKAYEILKQKPNAKYFHIVIHNLLIAYARSKEIQEADNLLNDYFQLVDKKDSMQMIEYTNNMIHYAREIQDKKLLKKSYKIVEESIRKLLKDEQKIALEIYELRMRYNDNLDFEKYFSITFEKIKDKKDEFQLVAKLNILRELRHVLIQKIRTTPYPNNIKWIDYFEWCTNWNICLKIEIETSLKNTESSLSDVRVFWIGQLVELQKAKMAFPKMGEYFNIADLKQLIVYIDEMISIWAASENDTREINQIIHVLDEIYSYYEQTKDLLIVENFNEKISNYLKRADILLEKYWQRPDVSEFLISIAFFSLCYQNNKEVAIKWIDRFDSKQISLSHYAQFISIWYKEVKKLTK</sequence>
<evidence type="ECO:0000313" key="1">
    <source>
        <dbReference type="EMBL" id="MDN5131526.1"/>
    </source>
</evidence>
<dbReference type="Proteomes" id="UP001171508">
    <property type="component" value="Unassembled WGS sequence"/>
</dbReference>
<dbReference type="AlphaFoldDB" id="A0AAP4UY08"/>